<dbReference type="AlphaFoldDB" id="A0A1V4K3D3"/>
<reference evidence="1 2" key="1">
    <citation type="submission" date="2016-02" db="EMBL/GenBank/DDBJ databases">
        <title>Band-tailed pigeon sequencing and assembly.</title>
        <authorList>
            <person name="Soares A.E."/>
            <person name="Novak B.J."/>
            <person name="Rice E.S."/>
            <person name="O'Connell B."/>
            <person name="Chang D."/>
            <person name="Weber S."/>
            <person name="Shapiro B."/>
        </authorList>
    </citation>
    <scope>NUCLEOTIDE SEQUENCE [LARGE SCALE GENOMIC DNA]</scope>
    <source>
        <strain evidence="1">BTP2013</strain>
        <tissue evidence="1">Blood</tissue>
    </source>
</reference>
<accession>A0A1V4K3D3</accession>
<organism evidence="1 2">
    <name type="scientific">Patagioenas fasciata monilis</name>
    <dbReference type="NCBI Taxonomy" id="372326"/>
    <lineage>
        <taxon>Eukaryota</taxon>
        <taxon>Metazoa</taxon>
        <taxon>Chordata</taxon>
        <taxon>Craniata</taxon>
        <taxon>Vertebrata</taxon>
        <taxon>Euteleostomi</taxon>
        <taxon>Archelosauria</taxon>
        <taxon>Archosauria</taxon>
        <taxon>Dinosauria</taxon>
        <taxon>Saurischia</taxon>
        <taxon>Theropoda</taxon>
        <taxon>Coelurosauria</taxon>
        <taxon>Aves</taxon>
        <taxon>Neognathae</taxon>
        <taxon>Neoaves</taxon>
        <taxon>Columbimorphae</taxon>
        <taxon>Columbiformes</taxon>
        <taxon>Columbidae</taxon>
        <taxon>Patagioenas</taxon>
    </lineage>
</organism>
<comment type="caution">
    <text evidence="1">The sequence shown here is derived from an EMBL/GenBank/DDBJ whole genome shotgun (WGS) entry which is preliminary data.</text>
</comment>
<evidence type="ECO:0000313" key="1">
    <source>
        <dbReference type="EMBL" id="OPJ78978.1"/>
    </source>
</evidence>
<dbReference type="Proteomes" id="UP000190648">
    <property type="component" value="Unassembled WGS sequence"/>
</dbReference>
<protein>
    <submittedName>
        <fullName evidence="1">Uncharacterized protein</fullName>
    </submittedName>
</protein>
<name>A0A1V4K3D3_PATFA</name>
<keyword evidence="2" id="KW-1185">Reference proteome</keyword>
<gene>
    <name evidence="1" type="ORF">AV530_004936</name>
</gene>
<dbReference type="EMBL" id="LSYS01004732">
    <property type="protein sequence ID" value="OPJ78978.1"/>
    <property type="molecule type" value="Genomic_DNA"/>
</dbReference>
<evidence type="ECO:0000313" key="2">
    <source>
        <dbReference type="Proteomes" id="UP000190648"/>
    </source>
</evidence>
<proteinExistence type="predicted"/>
<sequence>MSKVAKLFINKVLQVLELLHSPTGRREDDAHAGPSIPSHRAPLSAAPGCCPPACPSSELKFLVSEENVFSGAKSYTRRGQQLCREQDGATLEAIKAQVSHRCIVQPWPGTHLWQ</sequence>